<evidence type="ECO:0000313" key="2">
    <source>
        <dbReference type="EMBL" id="SFU10269.1"/>
    </source>
</evidence>
<dbReference type="InterPro" id="IPR037026">
    <property type="entry name" value="Vgr_OB-fold_dom_sf"/>
</dbReference>
<evidence type="ECO:0000313" key="3">
    <source>
        <dbReference type="Proteomes" id="UP000199673"/>
    </source>
</evidence>
<organism evidence="2 3">
    <name type="scientific">Algoriphagus locisalis</name>
    <dbReference type="NCBI Taxonomy" id="305507"/>
    <lineage>
        <taxon>Bacteria</taxon>
        <taxon>Pseudomonadati</taxon>
        <taxon>Bacteroidota</taxon>
        <taxon>Cytophagia</taxon>
        <taxon>Cytophagales</taxon>
        <taxon>Cyclobacteriaceae</taxon>
        <taxon>Algoriphagus</taxon>
    </lineage>
</organism>
<dbReference type="SUPFAM" id="SSF69279">
    <property type="entry name" value="Phage tail proteins"/>
    <property type="match status" value="1"/>
</dbReference>
<dbReference type="STRING" id="305507.SAMN04489724_3984"/>
<protein>
    <submittedName>
        <fullName evidence="2">Rhs element Vgr protein</fullName>
    </submittedName>
</protein>
<accession>A0A1I7DF22</accession>
<dbReference type="SUPFAM" id="SSF69255">
    <property type="entry name" value="gp5 N-terminal domain-like"/>
    <property type="match status" value="1"/>
</dbReference>
<feature type="domain" description="Gp5/Type VI secretion system Vgr protein OB-fold" evidence="1">
    <location>
        <begin position="381"/>
        <end position="455"/>
    </location>
</feature>
<dbReference type="Proteomes" id="UP000199673">
    <property type="component" value="Unassembled WGS sequence"/>
</dbReference>
<dbReference type="NCBIfam" id="TIGR01646">
    <property type="entry name" value="vgr_GE"/>
    <property type="match status" value="1"/>
</dbReference>
<dbReference type="Pfam" id="PF04717">
    <property type="entry name" value="Phage_base_V"/>
    <property type="match status" value="1"/>
</dbReference>
<sequence>MPLVPTSAETQQDLATFKIFSDGEQVPPSVGVAMIAVRKAVNKIPTAKLVLFDGDIATGEFQLSEGELFKPGVKLKIDAGYHNLEETIFEGIIIKHGLEINPEKASRLILELRDPVIKMTVGRKNKYFFESSDSDVMEELIGKYSDLSADVESTSLTHAEIVQYHATDWDFIMSRADANGKIITTEAGTVTIQKPQTSADPVLGLQYGDNVVEFEADMDARQQYSATKGLSWDFIKQEIAEKEGADPGNISPGDISGDDLAAVIGLESFQMQHGGLLEDEELQAWTDAGLMRSRLAKIQGRVKLLGDNTVKPGDMVELKGFGSRFNGKAFVSSVYHEFSPNQKWFTHLGLGLDPKWFSQEYDDIIDVAASGLLPAVKGLHIGIVTALEGDPDGENRIQVKLPMISLEEDGIWARYASPDAGNERGIYFRPELDDEVIVAFINEDPRDPVVLGMLHSSSKPAPFEASDDNHEKGIVTREKLKVVFNDEKKTIDIETPNGNKLQFTDEDGAILLEDENGNKISMNADGITIESAKDLILKASGDISMEGTGIEIKASAQLKAEGSAGAEVSSGGQTVISGSLVQIN</sequence>
<name>A0A1I7DF22_9BACT</name>
<dbReference type="EMBL" id="FPBF01000006">
    <property type="protein sequence ID" value="SFU10269.1"/>
    <property type="molecule type" value="Genomic_DNA"/>
</dbReference>
<dbReference type="RefSeq" id="WP_091696633.1">
    <property type="nucleotide sequence ID" value="NZ_FPBF01000006.1"/>
</dbReference>
<dbReference type="Gene3D" id="2.40.50.230">
    <property type="entry name" value="Gp5 N-terminal domain"/>
    <property type="match status" value="1"/>
</dbReference>
<proteinExistence type="predicted"/>
<dbReference type="InterPro" id="IPR006533">
    <property type="entry name" value="T6SS_Vgr_RhsGE"/>
</dbReference>
<keyword evidence="3" id="KW-1185">Reference proteome</keyword>
<dbReference type="InterPro" id="IPR006531">
    <property type="entry name" value="Gp5/Vgr_OB"/>
</dbReference>
<gene>
    <name evidence="2" type="ORF">SAMN04489724_3984</name>
</gene>
<reference evidence="3" key="1">
    <citation type="submission" date="2016-10" db="EMBL/GenBank/DDBJ databases">
        <authorList>
            <person name="Varghese N."/>
            <person name="Submissions S."/>
        </authorList>
    </citation>
    <scope>NUCLEOTIDE SEQUENCE [LARGE SCALE GENOMIC DNA]</scope>
    <source>
        <strain evidence="3">DSM 23445</strain>
    </source>
</reference>
<evidence type="ECO:0000259" key="1">
    <source>
        <dbReference type="Pfam" id="PF04717"/>
    </source>
</evidence>
<dbReference type="AlphaFoldDB" id="A0A1I7DF22"/>
<dbReference type="OrthoDB" id="1907165at2"/>